<evidence type="ECO:0000313" key="1">
    <source>
        <dbReference type="EMBL" id="MDU9694091.1"/>
    </source>
</evidence>
<name>A0AAX6NDV5_PRIAR</name>
<reference evidence="1" key="1">
    <citation type="journal article" date="2022" name="J Environ Chem Eng">
        <title>Biodegradation of petroleum oil using a constructed nonpathogenic and heavy metal-tolerant bacterial consortium isolated from marine sponges.</title>
        <authorList>
            <person name="Dechsakulwatana C."/>
            <person name="Rungsihiranrut A."/>
            <person name="Muangchinda C."/>
            <person name="Ningthoujam R."/>
            <person name="Klankeo P."/>
            <person name="Pinyakong O."/>
        </authorList>
    </citation>
    <scope>NUCLEOTIDE SEQUENCE</scope>
    <source>
        <strain evidence="1">TL01-2</strain>
    </source>
</reference>
<proteinExistence type="predicted"/>
<dbReference type="EMBL" id="JAPTGD010000002">
    <property type="protein sequence ID" value="MDU9694091.1"/>
    <property type="molecule type" value="Genomic_DNA"/>
</dbReference>
<organism evidence="1 2">
    <name type="scientific">Priestia aryabhattai</name>
    <name type="common">Bacillus aryabhattai</name>
    <dbReference type="NCBI Taxonomy" id="412384"/>
    <lineage>
        <taxon>Bacteria</taxon>
        <taxon>Bacillati</taxon>
        <taxon>Bacillota</taxon>
        <taxon>Bacilli</taxon>
        <taxon>Bacillales</taxon>
        <taxon>Bacillaceae</taxon>
        <taxon>Priestia</taxon>
    </lineage>
</organism>
<protein>
    <submittedName>
        <fullName evidence="1">Uncharacterized protein</fullName>
    </submittedName>
</protein>
<dbReference type="AlphaFoldDB" id="A0AAX6NDV5"/>
<dbReference type="RefSeq" id="WP_316911304.1">
    <property type="nucleotide sequence ID" value="NZ_JAPTGD010000002.1"/>
</dbReference>
<gene>
    <name evidence="1" type="ORF">O0Q50_23185</name>
</gene>
<dbReference type="Proteomes" id="UP001269400">
    <property type="component" value="Unassembled WGS sequence"/>
</dbReference>
<evidence type="ECO:0000313" key="2">
    <source>
        <dbReference type="Proteomes" id="UP001269400"/>
    </source>
</evidence>
<comment type="caution">
    <text evidence="1">The sequence shown here is derived from an EMBL/GenBank/DDBJ whole genome shotgun (WGS) entry which is preliminary data.</text>
</comment>
<sequence length="74" mass="8838">MTENFKGLPNFVKQELEKLKPYEGKELQFPLGDNAFNFWELDAKSVFPHTPELQKTFNKLKKKNLKKQRKKQDL</sequence>
<reference evidence="1" key="2">
    <citation type="submission" date="2022-12" db="EMBL/GenBank/DDBJ databases">
        <authorList>
            <person name="Dechsakulwatana C."/>
            <person name="Rungsihiranrut A."/>
            <person name="Muangchinda C."/>
            <person name="Ningthoujam R."/>
            <person name="Klankeo P."/>
            <person name="Pinyakong O."/>
        </authorList>
    </citation>
    <scope>NUCLEOTIDE SEQUENCE</scope>
    <source>
        <strain evidence="1">TL01-2</strain>
    </source>
</reference>
<accession>A0AAX6NDV5</accession>